<feature type="region of interest" description="Disordered" evidence="1">
    <location>
        <begin position="132"/>
        <end position="215"/>
    </location>
</feature>
<reference evidence="4 5" key="1">
    <citation type="submission" date="2017-07" db="EMBL/GenBank/DDBJ databases">
        <authorList>
            <person name="Talla V."/>
            <person name="Backstrom N."/>
        </authorList>
    </citation>
    <scope>NUCLEOTIDE SEQUENCE [LARGE SCALE GENOMIC DNA]</scope>
</reference>
<feature type="chain" id="PRO_5023058387" evidence="3">
    <location>
        <begin position="24"/>
        <end position="1071"/>
    </location>
</feature>
<keyword evidence="5" id="KW-1185">Reference proteome</keyword>
<feature type="transmembrane region" description="Helical" evidence="2">
    <location>
        <begin position="975"/>
        <end position="997"/>
    </location>
</feature>
<organism evidence="4 5">
    <name type="scientific">Leptidea sinapis</name>
    <dbReference type="NCBI Taxonomy" id="189913"/>
    <lineage>
        <taxon>Eukaryota</taxon>
        <taxon>Metazoa</taxon>
        <taxon>Ecdysozoa</taxon>
        <taxon>Arthropoda</taxon>
        <taxon>Hexapoda</taxon>
        <taxon>Insecta</taxon>
        <taxon>Pterygota</taxon>
        <taxon>Neoptera</taxon>
        <taxon>Endopterygota</taxon>
        <taxon>Lepidoptera</taxon>
        <taxon>Glossata</taxon>
        <taxon>Ditrysia</taxon>
        <taxon>Papilionoidea</taxon>
        <taxon>Pieridae</taxon>
        <taxon>Dismorphiinae</taxon>
        <taxon>Leptidea</taxon>
    </lineage>
</organism>
<protein>
    <submittedName>
        <fullName evidence="4">Uncharacterized protein</fullName>
    </submittedName>
</protein>
<evidence type="ECO:0000313" key="5">
    <source>
        <dbReference type="Proteomes" id="UP000324832"/>
    </source>
</evidence>
<accession>A0A5E4QE89</accession>
<name>A0A5E4QE89_9NEOP</name>
<feature type="region of interest" description="Disordered" evidence="1">
    <location>
        <begin position="256"/>
        <end position="280"/>
    </location>
</feature>
<dbReference type="EMBL" id="FZQP02002293">
    <property type="protein sequence ID" value="VVC95398.1"/>
    <property type="molecule type" value="Genomic_DNA"/>
</dbReference>
<sequence length="1071" mass="122205">MGISGGTMTLLSTLAALVIIVHTAEEEYERAQGGLRARSLDLDTSNYDKAWRASELDPILIAPLEQTYNSSPDGGTKYRRSRHKRKRRPTTSDDEFVTHEQQYRGDIRPHTHQYFINHPDLRGKIDENMRIEHRNGGRRQTRYGHRRKKPKLAENRPRLSEFDDIRSDDVRENNENASVDDASELNDKSIVDRHDETHFSTEETSNDRSTESTRYIGKINRAQTHTDKSINSMSEFSFETHQKPELTMAKRPIRQQVTKHTTPVSKEKEKAREKGNQPIDPSTLKAILKRSNGKSLSEILQQNNLSLHDLLQGKEEAVSKLITNRQMDNYKQLHEETPDSVIHLEENTEPPSVIENETESILLGQSDEMEEKKDNTRYEDIEFITTSTISVTDDLEELGIKEKDEVIEILTTSMPKHTTEEIDYDTFFKPTTRRRYPFKPRRKIRRRPLNAIGYKGQLSRDFMALTSNKNTTTEWMELLPSNVKTRMDEPSVHWSSSQENSTSLDLTQPISAQEQYSITDHDVSISPTKNSSELLIKTTQDTSNTIFSESELNITNTTTSLIDQVDIIQTTPLTEEKASTTSEKSTTLDDSKTTRTTINSYNSRRQALGNRLKKKRMKQKNSSNESTPDIPIQDISGIANVIPVSDFITKSQLPSDEEKISLPSTLTTNLYTKSVVNNYRTTKFSKMKTTTTATKPPTTIRENTAKYEIEEILNDTETNARLSKILMERNMTLNELVQHRERGSSHVHLADIFHNASKEPNPPEPFLSKSFIEPISKETYPLRAILDANLHDSKASGIDANILHENFPNIPVVMNYGNNVNENGENMGIMSLFNNITQNKELHDRKSSSNDKMNTNEDQTLMNLHNESREGRHLKSDKDLVTWNDIFELVRRNRTQSADPEILKPRHLAKSEIIEKILLEEDANSDGAIVLEDLQHMKDNNAASSSEENVEVKLLENIETKNPPTTNTSSHVKSVTVVTASIIGLGLVLFLLTYTAFKWKQQSKILETKNCVHEERIPSPVFENRQGKNNSSTRSKSPMLSSNIYAIDSIDPHNGAESPEYMWDSLRKPFQ</sequence>
<evidence type="ECO:0000313" key="4">
    <source>
        <dbReference type="EMBL" id="VVC95398.1"/>
    </source>
</evidence>
<keyword evidence="2" id="KW-0472">Membrane</keyword>
<feature type="signal peptide" evidence="3">
    <location>
        <begin position="1"/>
        <end position="23"/>
    </location>
</feature>
<evidence type="ECO:0000256" key="3">
    <source>
        <dbReference type="SAM" id="SignalP"/>
    </source>
</evidence>
<dbReference type="Proteomes" id="UP000324832">
    <property type="component" value="Unassembled WGS sequence"/>
</dbReference>
<feature type="compositionally biased region" description="Basic residues" evidence="1">
    <location>
        <begin position="136"/>
        <end position="150"/>
    </location>
</feature>
<keyword evidence="3" id="KW-0732">Signal</keyword>
<feature type="compositionally biased region" description="Basic residues" evidence="1">
    <location>
        <begin position="77"/>
        <end position="89"/>
    </location>
</feature>
<evidence type="ECO:0000256" key="2">
    <source>
        <dbReference type="SAM" id="Phobius"/>
    </source>
</evidence>
<keyword evidence="2" id="KW-0812">Transmembrane</keyword>
<evidence type="ECO:0000256" key="1">
    <source>
        <dbReference type="SAM" id="MobiDB-lite"/>
    </source>
</evidence>
<feature type="compositionally biased region" description="Basic and acidic residues" evidence="1">
    <location>
        <begin position="185"/>
        <end position="211"/>
    </location>
</feature>
<feature type="region of interest" description="Disordered" evidence="1">
    <location>
        <begin position="573"/>
        <end position="632"/>
    </location>
</feature>
<feature type="compositionally biased region" description="Basic and acidic residues" evidence="1">
    <location>
        <begin position="151"/>
        <end position="174"/>
    </location>
</feature>
<gene>
    <name evidence="4" type="ORF">LSINAPIS_LOCUS7119</name>
</gene>
<feature type="region of interest" description="Disordered" evidence="1">
    <location>
        <begin position="66"/>
        <end position="101"/>
    </location>
</feature>
<keyword evidence="2" id="KW-1133">Transmembrane helix</keyword>
<dbReference type="AlphaFoldDB" id="A0A5E4QE89"/>
<proteinExistence type="predicted"/>
<feature type="compositionally biased region" description="Basic and acidic residues" evidence="1">
    <location>
        <begin position="265"/>
        <end position="275"/>
    </location>
</feature>